<dbReference type="GO" id="GO:0005886">
    <property type="term" value="C:plasma membrane"/>
    <property type="evidence" value="ECO:0007669"/>
    <property type="project" value="UniProtKB-SubCell"/>
</dbReference>
<evidence type="ECO:0000256" key="4">
    <source>
        <dbReference type="ARBA" id="ARBA00022679"/>
    </source>
</evidence>
<feature type="transmembrane region" description="Helical" evidence="8">
    <location>
        <begin position="119"/>
        <end position="138"/>
    </location>
</feature>
<comment type="pathway">
    <text evidence="8">Quinol/quinone metabolism; menaquinone biosynthesis; menaquinol from 1,4-dihydroxy-2-naphthoate: step 1/2.</text>
</comment>
<dbReference type="InterPro" id="IPR004657">
    <property type="entry name" value="MenA"/>
</dbReference>
<sequence>MTKAKAWFSAARLRTLPLSVSGIIVGAAIANKYGYTDWLLFWLAIFTTIGFQITSNFANDYGDGIKGTDNEDRIGPKRALQSGLLTRKELKSGIRFSVLLCLLLVVLVVYRAFGTENIVYPLVFIFLGIASIWAAIKYTVGKSAYGYRGFGDVFVFIFFGLLSVLGSMFIFTKFLTVYAVLPAISIGLLSTGVLNLNNLRDYESDKKSKKNTLVVILGYTRGKKYHYLLLSISFICMLLYTIFNYLHLKNMLVLLGFIPIFLHLIKVRNIKKPILLDPELKKIALSTFLVAILFYIAFNKFL</sequence>
<evidence type="ECO:0000256" key="7">
    <source>
        <dbReference type="ARBA" id="ARBA00023136"/>
    </source>
</evidence>
<dbReference type="PIRSF" id="PIRSF005355">
    <property type="entry name" value="UBIAD1"/>
    <property type="match status" value="1"/>
</dbReference>
<feature type="transmembrane region" description="Helical" evidence="8">
    <location>
        <begin position="94"/>
        <end position="113"/>
    </location>
</feature>
<keyword evidence="6 8" id="KW-1133">Transmembrane helix</keyword>
<dbReference type="Pfam" id="PF01040">
    <property type="entry name" value="UbiA"/>
    <property type="match status" value="1"/>
</dbReference>
<evidence type="ECO:0000256" key="9">
    <source>
        <dbReference type="NCBIfam" id="TIGR00751"/>
    </source>
</evidence>
<evidence type="ECO:0000256" key="1">
    <source>
        <dbReference type="ARBA" id="ARBA00004141"/>
    </source>
</evidence>
<dbReference type="GO" id="GO:0042371">
    <property type="term" value="P:vitamin K biosynthetic process"/>
    <property type="evidence" value="ECO:0007669"/>
    <property type="project" value="TreeGrafter"/>
</dbReference>
<reference evidence="10 11" key="1">
    <citation type="submission" date="2020-03" db="EMBL/GenBank/DDBJ databases">
        <title>Genomic Encyclopedia of Type Strains, Phase IV (KMG-IV): sequencing the most valuable type-strain genomes for metagenomic binning, comparative biology and taxonomic classification.</title>
        <authorList>
            <person name="Goeker M."/>
        </authorList>
    </citation>
    <scope>NUCLEOTIDE SEQUENCE [LARGE SCALE GENOMIC DNA]</scope>
    <source>
        <strain evidence="10 11">DSM 29762</strain>
    </source>
</reference>
<dbReference type="PANTHER" id="PTHR13929:SF0">
    <property type="entry name" value="UBIA PRENYLTRANSFERASE DOMAIN-CONTAINING PROTEIN 1"/>
    <property type="match status" value="1"/>
</dbReference>
<comment type="function">
    <text evidence="8">Conversion of 1,4-dihydroxy-2-naphthoate (DHNA) to demethylmenaquinone (DMK).</text>
</comment>
<comment type="subcellular location">
    <subcellularLocation>
        <location evidence="8">Cell membrane</location>
        <topology evidence="8">Multi-pass membrane protein</topology>
    </subcellularLocation>
    <subcellularLocation>
        <location evidence="1">Membrane</location>
        <topology evidence="1">Multi-pass membrane protein</topology>
    </subcellularLocation>
</comment>
<evidence type="ECO:0000256" key="3">
    <source>
        <dbReference type="ARBA" id="ARBA00022475"/>
    </source>
</evidence>
<dbReference type="PANTHER" id="PTHR13929">
    <property type="entry name" value="1,4-DIHYDROXY-2-NAPHTHOATE OCTAPRENYLTRANSFERASE"/>
    <property type="match status" value="1"/>
</dbReference>
<keyword evidence="2 8" id="KW-0474">Menaquinone biosynthesis</keyword>
<dbReference type="RefSeq" id="WP_167959791.1">
    <property type="nucleotide sequence ID" value="NZ_JAATJJ010000001.1"/>
</dbReference>
<dbReference type="InterPro" id="IPR000537">
    <property type="entry name" value="UbiA_prenyltransferase"/>
</dbReference>
<name>A0A846QRP2_9FLAO</name>
<evidence type="ECO:0000256" key="5">
    <source>
        <dbReference type="ARBA" id="ARBA00022692"/>
    </source>
</evidence>
<dbReference type="UniPathway" id="UPA00079">
    <property type="reaction ID" value="UER00168"/>
</dbReference>
<dbReference type="NCBIfam" id="TIGR00751">
    <property type="entry name" value="menA"/>
    <property type="match status" value="1"/>
</dbReference>
<dbReference type="HAMAP" id="MF_01937">
    <property type="entry name" value="MenA_1"/>
    <property type="match status" value="1"/>
</dbReference>
<keyword evidence="7 8" id="KW-0472">Membrane</keyword>
<dbReference type="EMBL" id="JAATJJ010000001">
    <property type="protein sequence ID" value="NJB69650.1"/>
    <property type="molecule type" value="Genomic_DNA"/>
</dbReference>
<keyword evidence="5 8" id="KW-0812">Transmembrane</keyword>
<keyword evidence="4 8" id="KW-0808">Transferase</keyword>
<evidence type="ECO:0000313" key="10">
    <source>
        <dbReference type="EMBL" id="NJB69650.1"/>
    </source>
</evidence>
<dbReference type="AlphaFoldDB" id="A0A846QRP2"/>
<protein>
    <recommendedName>
        <fullName evidence="8 9">1,4-dihydroxy-2-naphthoate octaprenyltransferase</fullName>
        <shortName evidence="8">DHNA-octaprenyltransferase</shortName>
        <ecNumber evidence="8 9">2.5.1.74</ecNumber>
    </recommendedName>
</protein>
<dbReference type="InterPro" id="IPR044878">
    <property type="entry name" value="UbiA_sf"/>
</dbReference>
<keyword evidence="3 8" id="KW-1003">Cell membrane</keyword>
<proteinExistence type="inferred from homology"/>
<accession>A0A846QRP2</accession>
<dbReference type="InterPro" id="IPR026046">
    <property type="entry name" value="UBIAD1"/>
</dbReference>
<feature type="transmembrane region" description="Helical" evidence="8">
    <location>
        <begin position="251"/>
        <end position="268"/>
    </location>
</feature>
<keyword evidence="11" id="KW-1185">Reference proteome</keyword>
<evidence type="ECO:0000256" key="6">
    <source>
        <dbReference type="ARBA" id="ARBA00022989"/>
    </source>
</evidence>
<feature type="transmembrane region" description="Helical" evidence="8">
    <location>
        <begin position="150"/>
        <end position="171"/>
    </location>
</feature>
<feature type="transmembrane region" description="Helical" evidence="8">
    <location>
        <begin position="177"/>
        <end position="199"/>
    </location>
</feature>
<feature type="transmembrane region" description="Helical" evidence="8">
    <location>
        <begin position="280"/>
        <end position="298"/>
    </location>
</feature>
<gene>
    <name evidence="8" type="primary">menA</name>
    <name evidence="10" type="ORF">GGR42_000112</name>
</gene>
<comment type="caution">
    <text evidence="10">The sequence shown here is derived from an EMBL/GenBank/DDBJ whole genome shotgun (WGS) entry which is preliminary data.</text>
</comment>
<dbReference type="EC" id="2.5.1.74" evidence="8 9"/>
<comment type="catalytic activity">
    <reaction evidence="8">
        <text>an all-trans-polyprenyl diphosphate + 1,4-dihydroxy-2-naphthoate + H(+) = a 2-demethylmenaquinol + CO2 + diphosphate</text>
        <dbReference type="Rhea" id="RHEA:26478"/>
        <dbReference type="Rhea" id="RHEA-COMP:9563"/>
        <dbReference type="Rhea" id="RHEA-COMP:9564"/>
        <dbReference type="ChEBI" id="CHEBI:11173"/>
        <dbReference type="ChEBI" id="CHEBI:15378"/>
        <dbReference type="ChEBI" id="CHEBI:16526"/>
        <dbReference type="ChEBI" id="CHEBI:33019"/>
        <dbReference type="ChEBI" id="CHEBI:55437"/>
        <dbReference type="ChEBI" id="CHEBI:58914"/>
        <dbReference type="EC" id="2.5.1.74"/>
    </reaction>
</comment>
<comment type="similarity">
    <text evidence="8">Belongs to the MenA family. Type 1 subfamily.</text>
</comment>
<organism evidence="10 11">
    <name type="scientific">Saonia flava</name>
    <dbReference type="NCBI Taxonomy" id="523696"/>
    <lineage>
        <taxon>Bacteria</taxon>
        <taxon>Pseudomonadati</taxon>
        <taxon>Bacteroidota</taxon>
        <taxon>Flavobacteriia</taxon>
        <taxon>Flavobacteriales</taxon>
        <taxon>Flavobacteriaceae</taxon>
        <taxon>Saonia</taxon>
    </lineage>
</organism>
<dbReference type="CDD" id="cd13962">
    <property type="entry name" value="PT_UbiA_UBIAD1"/>
    <property type="match status" value="1"/>
</dbReference>
<evidence type="ECO:0000256" key="8">
    <source>
        <dbReference type="HAMAP-Rule" id="MF_01937"/>
    </source>
</evidence>
<dbReference type="Proteomes" id="UP000590442">
    <property type="component" value="Unassembled WGS sequence"/>
</dbReference>
<feature type="transmembrane region" description="Helical" evidence="8">
    <location>
        <begin position="40"/>
        <end position="58"/>
    </location>
</feature>
<dbReference type="Gene3D" id="1.10.357.140">
    <property type="entry name" value="UbiA prenyltransferase"/>
    <property type="match status" value="1"/>
</dbReference>
<feature type="transmembrane region" description="Helical" evidence="8">
    <location>
        <begin position="227"/>
        <end position="245"/>
    </location>
</feature>
<dbReference type="GO" id="GO:0046428">
    <property type="term" value="F:1,4-dihydroxy-2-naphthoate polyprenyltransferase activity"/>
    <property type="evidence" value="ECO:0007669"/>
    <property type="project" value="UniProtKB-UniRule"/>
</dbReference>
<evidence type="ECO:0000256" key="2">
    <source>
        <dbReference type="ARBA" id="ARBA00022428"/>
    </source>
</evidence>
<dbReference type="GO" id="GO:0009234">
    <property type="term" value="P:menaquinone biosynthetic process"/>
    <property type="evidence" value="ECO:0007669"/>
    <property type="project" value="UniProtKB-UniRule"/>
</dbReference>
<evidence type="ECO:0000313" key="11">
    <source>
        <dbReference type="Proteomes" id="UP000590442"/>
    </source>
</evidence>